<dbReference type="InterPro" id="IPR050883">
    <property type="entry name" value="PNGase"/>
</dbReference>
<dbReference type="Gene3D" id="1.20.1050.60">
    <property type="entry name" value="alpha-1,2-mannosidase"/>
    <property type="match status" value="1"/>
</dbReference>
<dbReference type="PANTHER" id="PTHR12143:SF39">
    <property type="entry name" value="SECRETED PROTEIN"/>
    <property type="match status" value="1"/>
</dbReference>
<dbReference type="FunFam" id="3.30.2080.10:FF:000001">
    <property type="entry name" value="Alpha-1,2-mannosidase subfamily"/>
    <property type="match status" value="1"/>
</dbReference>
<dbReference type="InterPro" id="IPR008928">
    <property type="entry name" value="6-hairpin_glycosidase_sf"/>
</dbReference>
<dbReference type="GO" id="GO:0000224">
    <property type="term" value="F:peptide-N4-(N-acetyl-beta-glucosaminyl)asparagine amidase activity"/>
    <property type="evidence" value="ECO:0007669"/>
    <property type="project" value="TreeGrafter"/>
</dbReference>
<feature type="domain" description="Glycosyl hydrolase family 92" evidence="1">
    <location>
        <begin position="319"/>
        <end position="777"/>
    </location>
</feature>
<evidence type="ECO:0000313" key="4">
    <source>
        <dbReference type="Proteomes" id="UP000067711"/>
    </source>
</evidence>
<dbReference type="Gene3D" id="3.30.2080.10">
    <property type="entry name" value="GH92 mannosidase domain"/>
    <property type="match status" value="1"/>
</dbReference>
<dbReference type="GO" id="GO:0006516">
    <property type="term" value="P:glycoprotein catabolic process"/>
    <property type="evidence" value="ECO:0007669"/>
    <property type="project" value="TreeGrafter"/>
</dbReference>
<dbReference type="AlphaFoldDB" id="A0A1B4FQV7"/>
<dbReference type="GO" id="GO:0005829">
    <property type="term" value="C:cytosol"/>
    <property type="evidence" value="ECO:0007669"/>
    <property type="project" value="TreeGrafter"/>
</dbReference>
<evidence type="ECO:0000313" key="3">
    <source>
        <dbReference type="EMBL" id="AOJ06052.1"/>
    </source>
</evidence>
<dbReference type="Gene3D" id="1.20.1610.10">
    <property type="entry name" value="alpha-1,2-mannosidases domains"/>
    <property type="match status" value="1"/>
</dbReference>
<dbReference type="InterPro" id="IPR005887">
    <property type="entry name" value="GH92_a_mannosidase_put"/>
</dbReference>
<proteinExistence type="predicted"/>
<evidence type="ECO:0000259" key="1">
    <source>
        <dbReference type="Pfam" id="PF07971"/>
    </source>
</evidence>
<name>A0A1B4FQV7_9BURK</name>
<dbReference type="Gene3D" id="2.70.98.10">
    <property type="match status" value="1"/>
</dbReference>
<dbReference type="Proteomes" id="UP000067711">
    <property type="component" value="Chromosome 2"/>
</dbReference>
<gene>
    <name evidence="3" type="ORF">WS71_00960</name>
</gene>
<organism evidence="3 4">
    <name type="scientific">Burkholderia mayonis</name>
    <dbReference type="NCBI Taxonomy" id="1385591"/>
    <lineage>
        <taxon>Bacteria</taxon>
        <taxon>Pseudomonadati</taxon>
        <taxon>Pseudomonadota</taxon>
        <taxon>Betaproteobacteria</taxon>
        <taxon>Burkholderiales</taxon>
        <taxon>Burkholderiaceae</taxon>
        <taxon>Burkholderia</taxon>
        <taxon>pseudomallei group</taxon>
    </lineage>
</organism>
<dbReference type="InterPro" id="IPR041371">
    <property type="entry name" value="GH92_N"/>
</dbReference>
<dbReference type="EMBL" id="CP013388">
    <property type="protein sequence ID" value="AOJ06052.1"/>
    <property type="molecule type" value="Genomic_DNA"/>
</dbReference>
<dbReference type="GO" id="GO:0030246">
    <property type="term" value="F:carbohydrate binding"/>
    <property type="evidence" value="ECO:0007669"/>
    <property type="project" value="InterPro"/>
</dbReference>
<dbReference type="SUPFAM" id="SSF48208">
    <property type="entry name" value="Six-hairpin glycosidases"/>
    <property type="match status" value="1"/>
</dbReference>
<dbReference type="InterPro" id="IPR012939">
    <property type="entry name" value="Glyco_hydro_92"/>
</dbReference>
<dbReference type="PANTHER" id="PTHR12143">
    <property type="entry name" value="PEPTIDE N-GLYCANASE PNGASE -RELATED"/>
    <property type="match status" value="1"/>
</dbReference>
<evidence type="ECO:0000259" key="2">
    <source>
        <dbReference type="Pfam" id="PF17678"/>
    </source>
</evidence>
<feature type="domain" description="Glycosyl hydrolase family 92 N-terminal" evidence="2">
    <location>
        <begin position="86"/>
        <end position="297"/>
    </location>
</feature>
<dbReference type="Pfam" id="PF07971">
    <property type="entry name" value="Glyco_hydro_92"/>
    <property type="match status" value="1"/>
</dbReference>
<accession>A0A1B4FQV7</accession>
<sequence length="988" mass="102100">MADDVQSIAPLDNEAEELETIMNRFVRLGAAMAVACALAACGGDDGSPAATASSLAATGANDAAADAAANNAQTDDAIRPVSLTQYVDPLIGTLASNSPNPVPAGQAGSVVPAAGLPSGMVQWAPDTNTTPAPAGSKEPGSPAGYYYDLNSIQGFSVTHMSGAGCAGNNGEFPVMPTTDATKLAPTFSHANETAKPGYYSVLLDSQIKVELTATLRTGFGRFTYPAGKPAILVLDATRTNTKTSTSGAITRVSSTAISGSTVGGGFCGNSVPVPVYFYATFDRPFASTSSISRGVAKLGFDSGATVRMKIGISYVSVDNAKANLDAENKTWDFDGVRALADAAWNDRLGAIRVSGSDTDALKKFYTAFYHALWAPSVFSDVNGQYVGFDKQIHAVAKGQAAQYSSFSGWDIYRSLIQLKAVLFPRETSDMIQSLVNDADQCGAIPHWVNDNVEDGVMPGDAGSLLVSSAYAFGARSFDARGALAHMIRMANIAGTACAGVTTNGGRASYLQTGYITNGEWGIASSTLEYTSSDFAISRFAGALGDTATQKMLLGRSAYWQNLLNASLNPPLVAARQSNGAWIAETPSSTDNYVEGNAEQYTWMVPYDPAGLFAQLGGNQTVVPRLDKFFTVLNAGMSLPNFYMGNEPTFEVPWLYNWAGSPSGTQRVVQQIMQTAFSTKPDGLPGNDDLGAVSGWYVWAALGLYPQIPGVAGFAIGSPQFHAIDVQLGGGKTLRIRAPGAPKSNYVQSVSVNGRAQTRPWIALDALEGGAVMHFKMGGTPSQWGAGEAPPSFGVPVALNVADGFNNRGISADGATNADGQGADFDGSLFSYSATALAQAGVKPGAPFAYGGASFVLGGGSSSLDNAVTVGQTVMLPPGSTGTSVVVLGASNNGPSAGVARVNFADGTSAQVTLSFDDWTLNGGSASAKSAIAVTTAYRNAGSGQTDKVKTYIFAQKIPVPAGKVVTSVTLPRQVSAGKMHVFGIGVAA</sequence>
<dbReference type="GO" id="GO:0005975">
    <property type="term" value="P:carbohydrate metabolic process"/>
    <property type="evidence" value="ECO:0007669"/>
    <property type="project" value="InterPro"/>
</dbReference>
<dbReference type="Pfam" id="PF17678">
    <property type="entry name" value="Glyco_hydro_92N"/>
    <property type="match status" value="1"/>
</dbReference>
<dbReference type="InterPro" id="IPR014718">
    <property type="entry name" value="GH-type_carb-bd"/>
</dbReference>
<dbReference type="NCBIfam" id="TIGR01180">
    <property type="entry name" value="aman2_put"/>
    <property type="match status" value="1"/>
</dbReference>
<reference evidence="3 4" key="1">
    <citation type="submission" date="2015-12" db="EMBL/GenBank/DDBJ databases">
        <title>Diversity of Burkholderia near neighbor genomes.</title>
        <authorList>
            <person name="Sahl J."/>
            <person name="Wagner D."/>
            <person name="Keim P."/>
        </authorList>
    </citation>
    <scope>NUCLEOTIDE SEQUENCE [LARGE SCALE GENOMIC DNA]</scope>
    <source>
        <strain evidence="3 4">BDU8</strain>
    </source>
</reference>
<protein>
    <submittedName>
        <fullName evidence="3">Alpha-mannosidase</fullName>
    </submittedName>
</protein>